<dbReference type="PANTHER" id="PTHR43884">
    <property type="entry name" value="ACYL-COA DEHYDROGENASE"/>
    <property type="match status" value="1"/>
</dbReference>
<organism evidence="9">
    <name type="scientific">freshwater metagenome</name>
    <dbReference type="NCBI Taxonomy" id="449393"/>
    <lineage>
        <taxon>unclassified sequences</taxon>
        <taxon>metagenomes</taxon>
        <taxon>ecological metagenomes</taxon>
    </lineage>
</organism>
<dbReference type="InterPro" id="IPR009075">
    <property type="entry name" value="AcylCo_DH/oxidase_C"/>
</dbReference>
<protein>
    <submittedName>
        <fullName evidence="9">Unannotated protein</fullName>
    </submittedName>
</protein>
<evidence type="ECO:0000256" key="5">
    <source>
        <dbReference type="ARBA" id="ARBA00023002"/>
    </source>
</evidence>
<dbReference type="InterPro" id="IPR046373">
    <property type="entry name" value="Acyl-CoA_Oxase/DH_mid-dom_sf"/>
</dbReference>
<evidence type="ECO:0000256" key="3">
    <source>
        <dbReference type="ARBA" id="ARBA00022630"/>
    </source>
</evidence>
<feature type="domain" description="Acyl-CoA oxidase/dehydrogenase middle" evidence="7">
    <location>
        <begin position="147"/>
        <end position="242"/>
    </location>
</feature>
<keyword evidence="4" id="KW-0274">FAD</keyword>
<dbReference type="Pfam" id="PF02770">
    <property type="entry name" value="Acyl-CoA_dh_M"/>
    <property type="match status" value="1"/>
</dbReference>
<comment type="cofactor">
    <cofactor evidence="1">
        <name>FAD</name>
        <dbReference type="ChEBI" id="CHEBI:57692"/>
    </cofactor>
</comment>
<evidence type="ECO:0000256" key="4">
    <source>
        <dbReference type="ARBA" id="ARBA00022827"/>
    </source>
</evidence>
<dbReference type="InterPro" id="IPR036250">
    <property type="entry name" value="AcylCo_DH-like_C"/>
</dbReference>
<dbReference type="Pfam" id="PF02771">
    <property type="entry name" value="Acyl-CoA_dh_N"/>
    <property type="match status" value="1"/>
</dbReference>
<comment type="similarity">
    <text evidence="2">Belongs to the acyl-CoA dehydrogenase family.</text>
</comment>
<dbReference type="InterPro" id="IPR013786">
    <property type="entry name" value="AcylCoA_DH/ox_N"/>
</dbReference>
<feature type="domain" description="Acyl-CoA dehydrogenase/oxidase C-terminal" evidence="6">
    <location>
        <begin position="254"/>
        <end position="410"/>
    </location>
</feature>
<dbReference type="Pfam" id="PF00441">
    <property type="entry name" value="Acyl-CoA_dh_1"/>
    <property type="match status" value="1"/>
</dbReference>
<dbReference type="PANTHER" id="PTHR43884:SF12">
    <property type="entry name" value="ISOVALERYL-COA DEHYDROGENASE, MITOCHONDRIAL-RELATED"/>
    <property type="match status" value="1"/>
</dbReference>
<dbReference type="InterPro" id="IPR006091">
    <property type="entry name" value="Acyl-CoA_Oxase/DH_mid-dom"/>
</dbReference>
<dbReference type="GO" id="GO:0050660">
    <property type="term" value="F:flavin adenine dinucleotide binding"/>
    <property type="evidence" value="ECO:0007669"/>
    <property type="project" value="InterPro"/>
</dbReference>
<dbReference type="InterPro" id="IPR037069">
    <property type="entry name" value="AcylCoA_DH/ox_N_sf"/>
</dbReference>
<dbReference type="AlphaFoldDB" id="A0A6J7G9V7"/>
<dbReference type="GO" id="GO:0003995">
    <property type="term" value="F:acyl-CoA dehydrogenase activity"/>
    <property type="evidence" value="ECO:0007669"/>
    <property type="project" value="TreeGrafter"/>
</dbReference>
<evidence type="ECO:0000313" key="9">
    <source>
        <dbReference type="EMBL" id="CAB4900873.1"/>
    </source>
</evidence>
<dbReference type="InterPro" id="IPR009100">
    <property type="entry name" value="AcylCoA_DH/oxidase_NM_dom_sf"/>
</dbReference>
<keyword evidence="3" id="KW-0285">Flavoprotein</keyword>
<evidence type="ECO:0000256" key="1">
    <source>
        <dbReference type="ARBA" id="ARBA00001974"/>
    </source>
</evidence>
<reference evidence="9" key="1">
    <citation type="submission" date="2020-05" db="EMBL/GenBank/DDBJ databases">
        <authorList>
            <person name="Chiriac C."/>
            <person name="Salcher M."/>
            <person name="Ghai R."/>
            <person name="Kavagutti S V."/>
        </authorList>
    </citation>
    <scope>NUCLEOTIDE SEQUENCE</scope>
</reference>
<keyword evidence="5" id="KW-0560">Oxidoreductase</keyword>
<feature type="domain" description="Acyl-CoA dehydrogenase/oxidase N-terminal" evidence="8">
    <location>
        <begin position="28"/>
        <end position="143"/>
    </location>
</feature>
<dbReference type="EMBL" id="CAFBMK010000019">
    <property type="protein sequence ID" value="CAB4900873.1"/>
    <property type="molecule type" value="Genomic_DNA"/>
</dbReference>
<proteinExistence type="inferred from homology"/>
<dbReference type="Gene3D" id="2.40.110.10">
    <property type="entry name" value="Butyryl-CoA Dehydrogenase, subunit A, domain 2"/>
    <property type="match status" value="1"/>
</dbReference>
<dbReference type="Gene3D" id="1.10.540.10">
    <property type="entry name" value="Acyl-CoA dehydrogenase/oxidase, N-terminal domain"/>
    <property type="match status" value="1"/>
</dbReference>
<evidence type="ECO:0000259" key="8">
    <source>
        <dbReference type="Pfam" id="PF02771"/>
    </source>
</evidence>
<accession>A0A6J7G9V7</accession>
<sequence length="417" mass="45374">MGDMAISPPATSPERTQDRLWHDVFLPEDVREVRADVRAAVAEHLAPTAREIGRQLETPDAFPWTAFKGLASAGVFAYPFEGEHGAGLTHRTLGTCIATEEIAYESSSLAGVYDGQCILVAQTLRWAQDPIREELLPRLISGEQVFSFATTEPDASSDLTPSALKTVATRTEDGFTVTGRKRWITNSIVADWVCMLCRDGDQDACTMLLIPLKDNPGVTIGPPDTKMGHHGQITADIVLEDVHVPHEHCLGQPGRGLGVALGSLAAGRVGIAAAGVGVAQAALDLAVQRVRERRLFGKLIGEMQHWQYRLAAHATEIECARSLYQKAAMRIDLGDRSGEPEASMAKSYATRLANDVARDALQVHGGYGFARQMGATGEQYRLEEIYRDAKILEIFEGANEVLQWVIARHLIGRDVTG</sequence>
<evidence type="ECO:0000259" key="7">
    <source>
        <dbReference type="Pfam" id="PF02770"/>
    </source>
</evidence>
<dbReference type="SUPFAM" id="SSF47203">
    <property type="entry name" value="Acyl-CoA dehydrogenase C-terminal domain-like"/>
    <property type="match status" value="1"/>
</dbReference>
<dbReference type="SUPFAM" id="SSF56645">
    <property type="entry name" value="Acyl-CoA dehydrogenase NM domain-like"/>
    <property type="match status" value="1"/>
</dbReference>
<dbReference type="FunFam" id="1.20.140.10:FF:000001">
    <property type="entry name" value="Acyl-CoA dehydrogenase"/>
    <property type="match status" value="1"/>
</dbReference>
<name>A0A6J7G9V7_9ZZZZ</name>
<gene>
    <name evidence="9" type="ORF">UFOPK3564_00561</name>
</gene>
<evidence type="ECO:0000256" key="2">
    <source>
        <dbReference type="ARBA" id="ARBA00009347"/>
    </source>
</evidence>
<evidence type="ECO:0000259" key="6">
    <source>
        <dbReference type="Pfam" id="PF00441"/>
    </source>
</evidence>
<dbReference type="Gene3D" id="1.20.140.10">
    <property type="entry name" value="Butyryl-CoA Dehydrogenase, subunit A, domain 3"/>
    <property type="match status" value="1"/>
</dbReference>